<dbReference type="EMBL" id="BKCJ011588806">
    <property type="protein sequence ID" value="GFD43043.1"/>
    <property type="molecule type" value="Genomic_DNA"/>
</dbReference>
<gene>
    <name evidence="2" type="ORF">Tci_915012</name>
</gene>
<protein>
    <submittedName>
        <fullName evidence="2">Putative ribonuclease H-like domain-containing protein</fullName>
    </submittedName>
</protein>
<dbReference type="InterPro" id="IPR013103">
    <property type="entry name" value="RVT_2"/>
</dbReference>
<feature type="non-terminal residue" evidence="2">
    <location>
        <position position="90"/>
    </location>
</feature>
<evidence type="ECO:0000313" key="2">
    <source>
        <dbReference type="EMBL" id="GFD43043.1"/>
    </source>
</evidence>
<name>A0A699W8C5_TANCI</name>
<organism evidence="2">
    <name type="scientific">Tanacetum cinerariifolium</name>
    <name type="common">Dalmatian daisy</name>
    <name type="synonym">Chrysanthemum cinerariifolium</name>
    <dbReference type="NCBI Taxonomy" id="118510"/>
    <lineage>
        <taxon>Eukaryota</taxon>
        <taxon>Viridiplantae</taxon>
        <taxon>Streptophyta</taxon>
        <taxon>Embryophyta</taxon>
        <taxon>Tracheophyta</taxon>
        <taxon>Spermatophyta</taxon>
        <taxon>Magnoliopsida</taxon>
        <taxon>eudicotyledons</taxon>
        <taxon>Gunneridae</taxon>
        <taxon>Pentapetalae</taxon>
        <taxon>asterids</taxon>
        <taxon>campanulids</taxon>
        <taxon>Asterales</taxon>
        <taxon>Asteraceae</taxon>
        <taxon>Asteroideae</taxon>
        <taxon>Anthemideae</taxon>
        <taxon>Anthemidinae</taxon>
        <taxon>Tanacetum</taxon>
    </lineage>
</organism>
<accession>A0A699W8C5</accession>
<feature type="domain" description="Reverse transcriptase Ty1/copia-type" evidence="1">
    <location>
        <begin position="2"/>
        <end position="76"/>
    </location>
</feature>
<reference evidence="2" key="1">
    <citation type="journal article" date="2019" name="Sci. Rep.">
        <title>Draft genome of Tanacetum cinerariifolium, the natural source of mosquito coil.</title>
        <authorList>
            <person name="Yamashiro T."/>
            <person name="Shiraishi A."/>
            <person name="Satake H."/>
            <person name="Nakayama K."/>
        </authorList>
    </citation>
    <scope>NUCLEOTIDE SEQUENCE</scope>
</reference>
<evidence type="ECO:0000259" key="1">
    <source>
        <dbReference type="Pfam" id="PF07727"/>
    </source>
</evidence>
<dbReference type="AlphaFoldDB" id="A0A699W8C5"/>
<proteinExistence type="predicted"/>
<dbReference type="Pfam" id="PF07727">
    <property type="entry name" value="RVT_2"/>
    <property type="match status" value="1"/>
</dbReference>
<sequence>MDDIIFGSTKKELCIAFEKMMHEKFQMSSLGELTFFKGLQVKQKQDGIFINQDKYVTEILQKYRFTEAKNASKPIETQKPLLKDKDGEEV</sequence>
<comment type="caution">
    <text evidence="2">The sequence shown here is derived from an EMBL/GenBank/DDBJ whole genome shotgun (WGS) entry which is preliminary data.</text>
</comment>